<accession>A0ABU9AUG7</accession>
<dbReference type="Gene3D" id="1.10.4080.10">
    <property type="entry name" value="ADP-ribosylation/Crystallin J1"/>
    <property type="match status" value="1"/>
</dbReference>
<dbReference type="Pfam" id="PF03747">
    <property type="entry name" value="ADP_ribosyl_GH"/>
    <property type="match status" value="1"/>
</dbReference>
<dbReference type="InterPro" id="IPR005502">
    <property type="entry name" value="Ribosyl_crysJ1"/>
</dbReference>
<organism evidence="1 2">
    <name type="scientific">Luteolibacter soli</name>
    <dbReference type="NCBI Taxonomy" id="3135280"/>
    <lineage>
        <taxon>Bacteria</taxon>
        <taxon>Pseudomonadati</taxon>
        <taxon>Verrucomicrobiota</taxon>
        <taxon>Verrucomicrobiia</taxon>
        <taxon>Verrucomicrobiales</taxon>
        <taxon>Verrucomicrobiaceae</taxon>
        <taxon>Luteolibacter</taxon>
    </lineage>
</organism>
<sequence>MTPTERAIESIQGLSVGDALGQCFFSLQADLEERVLRGDYLPEAPWHYTDDTEMSLSVLSMLLNLGRIDQDALAMSFAHGYSYDRAYGPAMHRALMRIREGEHWRSVAYSLFEGQGSYGNGAAMRAAPIGAYFAGSDDLVRHHAALAAEVTHAHPEGIAGAIAVAVAASVACDLRAAGRPACHEDFLNRVAELVPESEVRSRLFKAREMSSVGSIQFPVSVLGAGHEMSAQDTVPFALWCCGQSLGDFEKAIRLGLLGGVDRDTICAIIGGVVTCYTGSAAIPEEWIKRREPLPE</sequence>
<dbReference type="InterPro" id="IPR036705">
    <property type="entry name" value="Ribosyl_crysJ1_sf"/>
</dbReference>
<dbReference type="Proteomes" id="UP001371305">
    <property type="component" value="Unassembled WGS sequence"/>
</dbReference>
<dbReference type="EMBL" id="JBBUKT010000004">
    <property type="protein sequence ID" value="MEK7951402.1"/>
    <property type="molecule type" value="Genomic_DNA"/>
</dbReference>
<dbReference type="InterPro" id="IPR050792">
    <property type="entry name" value="ADP-ribosylglycohydrolase"/>
</dbReference>
<keyword evidence="2" id="KW-1185">Reference proteome</keyword>
<dbReference type="RefSeq" id="WP_341405006.1">
    <property type="nucleotide sequence ID" value="NZ_JBBUKT010000004.1"/>
</dbReference>
<evidence type="ECO:0000313" key="2">
    <source>
        <dbReference type="Proteomes" id="UP001371305"/>
    </source>
</evidence>
<proteinExistence type="predicted"/>
<protein>
    <submittedName>
        <fullName evidence="1">ADP-ribosylglycohydrolase family protein</fullName>
    </submittedName>
</protein>
<dbReference type="PANTHER" id="PTHR16222:SF12">
    <property type="entry name" value="ADP-RIBOSYLGLYCOHYDROLASE-RELATED"/>
    <property type="match status" value="1"/>
</dbReference>
<dbReference type="PANTHER" id="PTHR16222">
    <property type="entry name" value="ADP-RIBOSYLGLYCOHYDROLASE"/>
    <property type="match status" value="1"/>
</dbReference>
<gene>
    <name evidence="1" type="ORF">WKV53_12875</name>
</gene>
<dbReference type="SUPFAM" id="SSF101478">
    <property type="entry name" value="ADP-ribosylglycohydrolase"/>
    <property type="match status" value="1"/>
</dbReference>
<reference evidence="1 2" key="1">
    <citation type="submission" date="2024-04" db="EMBL/GenBank/DDBJ databases">
        <title>Luteolibacter sp. isolated from soil.</title>
        <authorList>
            <person name="An J."/>
        </authorList>
    </citation>
    <scope>NUCLEOTIDE SEQUENCE [LARGE SCALE GENOMIC DNA]</scope>
    <source>
        <strain evidence="1 2">Y139</strain>
    </source>
</reference>
<name>A0ABU9AUG7_9BACT</name>
<comment type="caution">
    <text evidence="1">The sequence shown here is derived from an EMBL/GenBank/DDBJ whole genome shotgun (WGS) entry which is preliminary data.</text>
</comment>
<evidence type="ECO:0000313" key="1">
    <source>
        <dbReference type="EMBL" id="MEK7951402.1"/>
    </source>
</evidence>